<evidence type="ECO:0000259" key="2">
    <source>
        <dbReference type="PROSITE" id="PS50039"/>
    </source>
</evidence>
<dbReference type="InterPro" id="IPR018640">
    <property type="entry name" value="DUF2063"/>
</dbReference>
<dbReference type="Gene3D" id="3.90.930.50">
    <property type="match status" value="1"/>
</dbReference>
<comment type="caution">
    <text evidence="3">The sequence shown here is derived from an EMBL/GenBank/DDBJ whole genome shotgun (WGS) entry which is preliminary data.</text>
</comment>
<evidence type="ECO:0000256" key="1">
    <source>
        <dbReference type="ARBA" id="ARBA00023125"/>
    </source>
</evidence>
<keyword evidence="1" id="KW-0238">DNA-binding</keyword>
<protein>
    <recommendedName>
        <fullName evidence="2">Fork-head domain-containing protein</fullName>
    </recommendedName>
</protein>
<dbReference type="Pfam" id="PF22106">
    <property type="entry name" value="NGO1945_C"/>
    <property type="match status" value="1"/>
</dbReference>
<dbReference type="EMBL" id="MDHN01000018">
    <property type="protein sequence ID" value="OFC71113.1"/>
    <property type="molecule type" value="Genomic_DNA"/>
</dbReference>
<evidence type="ECO:0000313" key="4">
    <source>
        <dbReference type="Proteomes" id="UP000175691"/>
    </source>
</evidence>
<dbReference type="GO" id="GO:0003700">
    <property type="term" value="F:DNA-binding transcription factor activity"/>
    <property type="evidence" value="ECO:0007669"/>
    <property type="project" value="InterPro"/>
</dbReference>
<sequence>MNKTIEEQFAFARAVRDPSVKYGADTAETRQRLGVYQQLVLSNITQFVDSAFPVLKSFIREEQWQSILRHFVIHHRCDSPYFVDISKAFLEYLHDNHAITASLPAFARDLAHYEWLEIDIATRQNSYPVTVNLNTAHRFTLSPLAEVVSYNYAVHQISAEHAGTDLAANPHHYCVYRDEDDEVQFSVLTPASALLLGVLAEAEQPLTETLILHHLESLVEPAAISRLKPYIASTLHAFCEKKIVFMC</sequence>
<dbReference type="OrthoDB" id="4146344at2"/>
<dbReference type="InterPro" id="IPR044922">
    <property type="entry name" value="DUF2063_N_sf"/>
</dbReference>
<proteinExistence type="predicted"/>
<reference evidence="3 4" key="1">
    <citation type="submission" date="2016-08" db="EMBL/GenBank/DDBJ databases">
        <authorList>
            <person name="Seilhamer J.J."/>
        </authorList>
    </citation>
    <scope>NUCLEOTIDE SEQUENCE [LARGE SCALE GENOMIC DNA]</scope>
    <source>
        <strain evidence="3 4">KCTC 42603</strain>
    </source>
</reference>
<evidence type="ECO:0000313" key="3">
    <source>
        <dbReference type="EMBL" id="OFC71113.1"/>
    </source>
</evidence>
<dbReference type="Pfam" id="PF09836">
    <property type="entry name" value="DUF2063"/>
    <property type="match status" value="1"/>
</dbReference>
<name>A0A1E7ZC61_9ALTE</name>
<dbReference type="Gene3D" id="1.10.150.690">
    <property type="entry name" value="DUF2063"/>
    <property type="match status" value="1"/>
</dbReference>
<dbReference type="RefSeq" id="WP_070125173.1">
    <property type="nucleotide sequence ID" value="NZ_MDHN01000018.1"/>
</dbReference>
<accession>A0A1E7ZC61</accession>
<dbReference type="Proteomes" id="UP000175691">
    <property type="component" value="Unassembled WGS sequence"/>
</dbReference>
<dbReference type="AlphaFoldDB" id="A0A1E7ZC61"/>
<keyword evidence="4" id="KW-1185">Reference proteome</keyword>
<dbReference type="InterPro" id="IPR054098">
    <property type="entry name" value="NGO1945-like_C"/>
</dbReference>
<dbReference type="PROSITE" id="PS50039">
    <property type="entry name" value="FORK_HEAD_3"/>
    <property type="match status" value="1"/>
</dbReference>
<dbReference type="STRING" id="1656094.BFC18_09980"/>
<dbReference type="GO" id="GO:0043565">
    <property type="term" value="F:sequence-specific DNA binding"/>
    <property type="evidence" value="ECO:0007669"/>
    <property type="project" value="InterPro"/>
</dbReference>
<feature type="domain" description="Fork-head" evidence="2">
    <location>
        <begin position="17"/>
        <end position="77"/>
    </location>
</feature>
<gene>
    <name evidence="3" type="ORF">BFC18_09980</name>
</gene>
<dbReference type="InterPro" id="IPR001766">
    <property type="entry name" value="Fork_head_dom"/>
</dbReference>
<organism evidence="3 4">
    <name type="scientific">Alteromonas confluentis</name>
    <dbReference type="NCBI Taxonomy" id="1656094"/>
    <lineage>
        <taxon>Bacteria</taxon>
        <taxon>Pseudomonadati</taxon>
        <taxon>Pseudomonadota</taxon>
        <taxon>Gammaproteobacteria</taxon>
        <taxon>Alteromonadales</taxon>
        <taxon>Alteromonadaceae</taxon>
        <taxon>Alteromonas/Salinimonas group</taxon>
        <taxon>Alteromonas</taxon>
    </lineage>
</organism>